<dbReference type="Pfam" id="PF05978">
    <property type="entry name" value="UNC-93"/>
    <property type="match status" value="1"/>
</dbReference>
<gene>
    <name evidence="6" type="ORF">ASPSYDRAFT_86662</name>
</gene>
<evidence type="ECO:0000256" key="5">
    <source>
        <dbReference type="SAM" id="Phobius"/>
    </source>
</evidence>
<keyword evidence="2 5" id="KW-0812">Transmembrane</keyword>
<organism evidence="6 7">
    <name type="scientific">Aspergillus sydowii CBS 593.65</name>
    <dbReference type="NCBI Taxonomy" id="1036612"/>
    <lineage>
        <taxon>Eukaryota</taxon>
        <taxon>Fungi</taxon>
        <taxon>Dikarya</taxon>
        <taxon>Ascomycota</taxon>
        <taxon>Pezizomycotina</taxon>
        <taxon>Eurotiomycetes</taxon>
        <taxon>Eurotiomycetidae</taxon>
        <taxon>Eurotiales</taxon>
        <taxon>Aspergillaceae</taxon>
        <taxon>Aspergillus</taxon>
        <taxon>Aspergillus subgen. Nidulantes</taxon>
    </lineage>
</organism>
<evidence type="ECO:0008006" key="8">
    <source>
        <dbReference type="Google" id="ProtNLM"/>
    </source>
</evidence>
<protein>
    <recommendedName>
        <fullName evidence="8">Major facilitator superfamily (MFS) profile domain-containing protein</fullName>
    </recommendedName>
</protein>
<feature type="transmembrane region" description="Helical" evidence="5">
    <location>
        <begin position="347"/>
        <end position="373"/>
    </location>
</feature>
<dbReference type="GeneID" id="63767780"/>
<dbReference type="VEuPathDB" id="FungiDB:ASPSYDRAFT_86662"/>
<evidence type="ECO:0000313" key="6">
    <source>
        <dbReference type="EMBL" id="OJJ63014.1"/>
    </source>
</evidence>
<keyword evidence="4 5" id="KW-0472">Membrane</keyword>
<evidence type="ECO:0000313" key="7">
    <source>
        <dbReference type="Proteomes" id="UP000184356"/>
    </source>
</evidence>
<dbReference type="InterPro" id="IPR010291">
    <property type="entry name" value="Ion_channel_UNC-93"/>
</dbReference>
<accession>A0A1L9TUA3</accession>
<evidence type="ECO:0000256" key="3">
    <source>
        <dbReference type="ARBA" id="ARBA00022989"/>
    </source>
</evidence>
<sequence length="477" mass="51341">MSPADPIMAIAPKTSLRLNHPVVQNLITGLVIACSAGIYLALTGLGAGGGKPSSQALAATSNSVLYALFAVAGWLSAGLLNAFGPKITMALGVLGYPLFAGGLWYFDVSGNAWFAIFGAAMNGIGAGLLFTAAGFVQFAYAEEKEKGLFIFWQHTMLSGGSIVGAIVTFGINFHKTRASVPSSVYAIFIATMAASSLIALGLIISPKKVIRGDGTHLAEFKQTTVREELVGLWRTISSLKVALMLFPMFVSEFALGIQTSFNGYYFSLRTRALNTILYNALQIVLPAILAALLDAQWIGVRKVRGIVGVAFTAATTISLAVAELVYFRQNVDRTVPGPSMDWSDPGYGEIMVLHLLWGGCFCCWTFTVQWIMGSMSNKPDVLSRYAGLFKGTSSLGVCAAFAIDARKPQYWVEMAIHLGLYVAAILIMFYVVWSWITDTDYLKEEGVIIPKHVAEELIITEGVSEADKTKSAVEEKD</sequence>
<keyword evidence="3 5" id="KW-1133">Transmembrane helix</keyword>
<feature type="transmembrane region" description="Helical" evidence="5">
    <location>
        <begin position="22"/>
        <end position="43"/>
    </location>
</feature>
<feature type="transmembrane region" description="Helical" evidence="5">
    <location>
        <begin position="63"/>
        <end position="80"/>
    </location>
</feature>
<comment type="subcellular location">
    <subcellularLocation>
        <location evidence="1">Membrane</location>
        <topology evidence="1">Multi-pass membrane protein</topology>
    </subcellularLocation>
</comment>
<feature type="transmembrane region" description="Helical" evidence="5">
    <location>
        <begin position="183"/>
        <end position="204"/>
    </location>
</feature>
<reference evidence="7" key="1">
    <citation type="journal article" date="2017" name="Genome Biol.">
        <title>Comparative genomics reveals high biological diversity and specific adaptations in the industrially and medically important fungal genus Aspergillus.</title>
        <authorList>
            <person name="de Vries R.P."/>
            <person name="Riley R."/>
            <person name="Wiebenga A."/>
            <person name="Aguilar-Osorio G."/>
            <person name="Amillis S."/>
            <person name="Uchima C.A."/>
            <person name="Anderluh G."/>
            <person name="Asadollahi M."/>
            <person name="Askin M."/>
            <person name="Barry K."/>
            <person name="Battaglia E."/>
            <person name="Bayram O."/>
            <person name="Benocci T."/>
            <person name="Braus-Stromeyer S.A."/>
            <person name="Caldana C."/>
            <person name="Canovas D."/>
            <person name="Cerqueira G.C."/>
            <person name="Chen F."/>
            <person name="Chen W."/>
            <person name="Choi C."/>
            <person name="Clum A."/>
            <person name="Dos Santos R.A."/>
            <person name="Damasio A.R."/>
            <person name="Diallinas G."/>
            <person name="Emri T."/>
            <person name="Fekete E."/>
            <person name="Flipphi M."/>
            <person name="Freyberg S."/>
            <person name="Gallo A."/>
            <person name="Gournas C."/>
            <person name="Habgood R."/>
            <person name="Hainaut M."/>
            <person name="Harispe M.L."/>
            <person name="Henrissat B."/>
            <person name="Hilden K.S."/>
            <person name="Hope R."/>
            <person name="Hossain A."/>
            <person name="Karabika E."/>
            <person name="Karaffa L."/>
            <person name="Karanyi Z."/>
            <person name="Krasevec N."/>
            <person name="Kuo A."/>
            <person name="Kusch H."/>
            <person name="LaButti K."/>
            <person name="Lagendijk E.L."/>
            <person name="Lapidus A."/>
            <person name="Levasseur A."/>
            <person name="Lindquist E."/>
            <person name="Lipzen A."/>
            <person name="Logrieco A.F."/>
            <person name="MacCabe A."/>
            <person name="Maekelae M.R."/>
            <person name="Malavazi I."/>
            <person name="Melin P."/>
            <person name="Meyer V."/>
            <person name="Mielnichuk N."/>
            <person name="Miskei M."/>
            <person name="Molnar A.P."/>
            <person name="Mule G."/>
            <person name="Ngan C.Y."/>
            <person name="Orejas M."/>
            <person name="Orosz E."/>
            <person name="Ouedraogo J.P."/>
            <person name="Overkamp K.M."/>
            <person name="Park H.-S."/>
            <person name="Perrone G."/>
            <person name="Piumi F."/>
            <person name="Punt P.J."/>
            <person name="Ram A.F."/>
            <person name="Ramon A."/>
            <person name="Rauscher S."/>
            <person name="Record E."/>
            <person name="Riano-Pachon D.M."/>
            <person name="Robert V."/>
            <person name="Roehrig J."/>
            <person name="Ruller R."/>
            <person name="Salamov A."/>
            <person name="Salih N.S."/>
            <person name="Samson R.A."/>
            <person name="Sandor E."/>
            <person name="Sanguinetti M."/>
            <person name="Schuetze T."/>
            <person name="Sepcic K."/>
            <person name="Shelest E."/>
            <person name="Sherlock G."/>
            <person name="Sophianopoulou V."/>
            <person name="Squina F.M."/>
            <person name="Sun H."/>
            <person name="Susca A."/>
            <person name="Todd R.B."/>
            <person name="Tsang A."/>
            <person name="Unkles S.E."/>
            <person name="van de Wiele N."/>
            <person name="van Rossen-Uffink D."/>
            <person name="Oliveira J.V."/>
            <person name="Vesth T.C."/>
            <person name="Visser J."/>
            <person name="Yu J.-H."/>
            <person name="Zhou M."/>
            <person name="Andersen M.R."/>
            <person name="Archer D.B."/>
            <person name="Baker S.E."/>
            <person name="Benoit I."/>
            <person name="Brakhage A.A."/>
            <person name="Braus G.H."/>
            <person name="Fischer R."/>
            <person name="Frisvad J.C."/>
            <person name="Goldman G.H."/>
            <person name="Houbraken J."/>
            <person name="Oakley B."/>
            <person name="Pocsi I."/>
            <person name="Scazzocchio C."/>
            <person name="Seiboth B."/>
            <person name="vanKuyk P.A."/>
            <person name="Wortman J."/>
            <person name="Dyer P.S."/>
            <person name="Grigoriev I.V."/>
        </authorList>
    </citation>
    <scope>NUCLEOTIDE SEQUENCE [LARGE SCALE GENOMIC DNA]</scope>
    <source>
        <strain evidence="7">CBS 593.65</strain>
    </source>
</reference>
<evidence type="ECO:0000256" key="1">
    <source>
        <dbReference type="ARBA" id="ARBA00004141"/>
    </source>
</evidence>
<feature type="transmembrane region" description="Helical" evidence="5">
    <location>
        <begin position="241"/>
        <end position="264"/>
    </location>
</feature>
<proteinExistence type="predicted"/>
<feature type="transmembrane region" description="Helical" evidence="5">
    <location>
        <begin position="305"/>
        <end position="327"/>
    </location>
</feature>
<dbReference type="OrthoDB" id="196103at2759"/>
<dbReference type="GO" id="GO:0016020">
    <property type="term" value="C:membrane"/>
    <property type="evidence" value="ECO:0007669"/>
    <property type="project" value="UniProtKB-SubCell"/>
</dbReference>
<dbReference type="InterPro" id="IPR036259">
    <property type="entry name" value="MFS_trans_sf"/>
</dbReference>
<dbReference type="Gene3D" id="1.20.1250.20">
    <property type="entry name" value="MFS general substrate transporter like domains"/>
    <property type="match status" value="1"/>
</dbReference>
<dbReference type="PANTHER" id="PTHR23294:SF59">
    <property type="entry name" value="UNC93-LIKE PROTEIN C922.05C"/>
    <property type="match status" value="1"/>
</dbReference>
<dbReference type="SUPFAM" id="SSF103473">
    <property type="entry name" value="MFS general substrate transporter"/>
    <property type="match status" value="1"/>
</dbReference>
<dbReference type="PANTHER" id="PTHR23294">
    <property type="entry name" value="ET TRANSLATION PRODUCT-RELATED"/>
    <property type="match status" value="1"/>
</dbReference>
<evidence type="ECO:0000256" key="2">
    <source>
        <dbReference type="ARBA" id="ARBA00022692"/>
    </source>
</evidence>
<dbReference type="AlphaFoldDB" id="A0A1L9TUA3"/>
<dbReference type="Proteomes" id="UP000184356">
    <property type="component" value="Unassembled WGS sequence"/>
</dbReference>
<feature type="transmembrane region" description="Helical" evidence="5">
    <location>
        <begin position="415"/>
        <end position="436"/>
    </location>
</feature>
<dbReference type="EMBL" id="KV878583">
    <property type="protein sequence ID" value="OJJ63014.1"/>
    <property type="molecule type" value="Genomic_DNA"/>
</dbReference>
<feature type="transmembrane region" description="Helical" evidence="5">
    <location>
        <begin position="148"/>
        <end position="171"/>
    </location>
</feature>
<feature type="transmembrane region" description="Helical" evidence="5">
    <location>
        <begin position="87"/>
        <end position="106"/>
    </location>
</feature>
<dbReference type="RefSeq" id="XP_040706820.1">
    <property type="nucleotide sequence ID" value="XM_040851707.1"/>
</dbReference>
<keyword evidence="7" id="KW-1185">Reference proteome</keyword>
<evidence type="ECO:0000256" key="4">
    <source>
        <dbReference type="ARBA" id="ARBA00023136"/>
    </source>
</evidence>
<dbReference type="InterPro" id="IPR051617">
    <property type="entry name" value="UNC-93-like_regulator"/>
</dbReference>
<feature type="transmembrane region" description="Helical" evidence="5">
    <location>
        <begin position="112"/>
        <end position="136"/>
    </location>
</feature>
<name>A0A1L9TUA3_9EURO</name>
<feature type="transmembrane region" description="Helical" evidence="5">
    <location>
        <begin position="276"/>
        <end position="293"/>
    </location>
</feature>